<dbReference type="Proteomes" id="UP000035009">
    <property type="component" value="Unassembled WGS sequence"/>
</dbReference>
<evidence type="ECO:0008006" key="3">
    <source>
        <dbReference type="Google" id="ProtNLM"/>
    </source>
</evidence>
<name>M3UMS2_GORML</name>
<evidence type="ECO:0000313" key="2">
    <source>
        <dbReference type="Proteomes" id="UP000035009"/>
    </source>
</evidence>
<proteinExistence type="predicted"/>
<gene>
    <name evidence="1" type="ORF">GM1_030_00540</name>
</gene>
<accession>M3UMS2</accession>
<keyword evidence="2" id="KW-1185">Reference proteome</keyword>
<dbReference type="STRING" id="410332.SAMN04488550_4123"/>
<reference evidence="1 2" key="1">
    <citation type="submission" date="2013-02" db="EMBL/GenBank/DDBJ databases">
        <title>Whole genome shotgun sequence of Gordonia malaquae NBRC 108250.</title>
        <authorList>
            <person name="Yoshida I."/>
            <person name="Hosoyama A."/>
            <person name="Tsuchikane K."/>
            <person name="Ando Y."/>
            <person name="Baba S."/>
            <person name="Ohji S."/>
            <person name="Hamada M."/>
            <person name="Tamura T."/>
            <person name="Yamazoe A."/>
            <person name="Yamazaki S."/>
            <person name="Fujita N."/>
        </authorList>
    </citation>
    <scope>NUCLEOTIDE SEQUENCE [LARGE SCALE GENOMIC DNA]</scope>
    <source>
        <strain evidence="1 2">NBRC 108250</strain>
    </source>
</reference>
<dbReference type="eggNOG" id="ENOG5033CG2">
    <property type="taxonomic scope" value="Bacteria"/>
</dbReference>
<dbReference type="AlphaFoldDB" id="M3UMS2"/>
<dbReference type="InterPro" id="IPR058154">
    <property type="entry name" value="Bxb1_TTP-like"/>
</dbReference>
<protein>
    <recommendedName>
        <fullName evidence="3">Major tail protein</fullName>
    </recommendedName>
</protein>
<organism evidence="1 2">
    <name type="scientific">Gordonia malaquae NBRC 108250</name>
    <dbReference type="NCBI Taxonomy" id="1223542"/>
    <lineage>
        <taxon>Bacteria</taxon>
        <taxon>Bacillati</taxon>
        <taxon>Actinomycetota</taxon>
        <taxon>Actinomycetes</taxon>
        <taxon>Mycobacteriales</taxon>
        <taxon>Gordoniaceae</taxon>
        <taxon>Gordonia</taxon>
    </lineage>
</organism>
<dbReference type="Pfam" id="PF25681">
    <property type="entry name" value="Phage_TTP_17"/>
    <property type="match status" value="1"/>
</dbReference>
<dbReference type="EMBL" id="BAOP01000030">
    <property type="protein sequence ID" value="GAC81225.1"/>
    <property type="molecule type" value="Genomic_DNA"/>
</dbReference>
<dbReference type="RefSeq" id="WP_008380819.1">
    <property type="nucleotide sequence ID" value="NZ_BAOP01000030.1"/>
</dbReference>
<evidence type="ECO:0000313" key="1">
    <source>
        <dbReference type="EMBL" id="GAC81225.1"/>
    </source>
</evidence>
<sequence>MADLDQLAKDNAGNIMKFTRAVLFFGPADADIPDALTEATAGQPPVLSALPTGYVPAGLIKKDGGFEFGADRDISETESLGYASPTRRDVQKEDVTISYALQEFKRSSFERYFGLDLSGVTVDATTGEVSFARPITPGLIDFRAFIIARDRSGPQETYFGRFFPKAQITEVDSSSFSAEDEFAFPVTMTGQPDPVVGYSEKFFIGGAGFKARGTAGHGFGTP</sequence>
<dbReference type="OrthoDB" id="4966244at2"/>
<comment type="caution">
    <text evidence="1">The sequence shown here is derived from an EMBL/GenBank/DDBJ whole genome shotgun (WGS) entry which is preliminary data.</text>
</comment>